<dbReference type="GO" id="GO:0050577">
    <property type="term" value="F:GDP-L-fucose synthase activity"/>
    <property type="evidence" value="ECO:0007669"/>
    <property type="project" value="UniProtKB-UniRule"/>
</dbReference>
<evidence type="ECO:0000259" key="18">
    <source>
        <dbReference type="Pfam" id="PF16363"/>
    </source>
</evidence>
<dbReference type="UniPathway" id="UPA00128">
    <property type="reaction ID" value="UER00191"/>
</dbReference>
<dbReference type="GO" id="GO:0008446">
    <property type="term" value="F:GDP-mannose 4,6-dehydratase activity"/>
    <property type="evidence" value="ECO:0007669"/>
    <property type="project" value="UniProtKB-UniRule"/>
</dbReference>
<dbReference type="EC" id="4.2.1.47" evidence="14"/>
<feature type="compositionally biased region" description="Basic and acidic residues" evidence="16">
    <location>
        <begin position="348"/>
        <end position="363"/>
    </location>
</feature>
<evidence type="ECO:0000256" key="15">
    <source>
        <dbReference type="HAMAP-Rule" id="MF_00956"/>
    </source>
</evidence>
<feature type="binding site" evidence="15">
    <location>
        <position position="556"/>
    </location>
    <ligand>
        <name>NADP(+)</name>
        <dbReference type="ChEBI" id="CHEBI:58349"/>
    </ligand>
</feature>
<feature type="binding site" evidence="15">
    <location>
        <position position="579"/>
    </location>
    <ligand>
        <name>substrate</name>
    </ligand>
</feature>
<dbReference type="CDD" id="cd05260">
    <property type="entry name" value="GDP_MD_SDR_e"/>
    <property type="match status" value="1"/>
</dbReference>
<dbReference type="HAMAP" id="MF_00956">
    <property type="entry name" value="GDP_fucose_synth"/>
    <property type="match status" value="1"/>
</dbReference>
<evidence type="ECO:0000256" key="11">
    <source>
        <dbReference type="ARBA" id="ARBA00023268"/>
    </source>
</evidence>
<comment type="function">
    <text evidence="15">Catalyzes the two-step NADP-dependent conversion of GDP-4-dehydro-6-deoxy-D-mannose to GDP-fucose, involving an epimerase and a reductase reaction.</text>
</comment>
<dbReference type="InterPro" id="IPR006368">
    <property type="entry name" value="GDP_Man_deHydtase"/>
</dbReference>
<dbReference type="SUPFAM" id="SSF51735">
    <property type="entry name" value="NAD(P)-binding Rossmann-fold domains"/>
    <property type="match status" value="2"/>
</dbReference>
<evidence type="ECO:0000256" key="9">
    <source>
        <dbReference type="ARBA" id="ARBA00023235"/>
    </source>
</evidence>
<feature type="binding site" evidence="15">
    <location>
        <position position="586"/>
    </location>
    <ligand>
        <name>substrate</name>
    </ligand>
</feature>
<keyword evidence="11 15" id="KW-0511">Multifunctional enzyme</keyword>
<dbReference type="Proteomes" id="UP000019593">
    <property type="component" value="Chromosome"/>
</dbReference>
<feature type="domain" description="NAD-dependent epimerase/dehydratase" evidence="17">
    <location>
        <begin position="379"/>
        <end position="608"/>
    </location>
</feature>
<dbReference type="GO" id="GO:0016853">
    <property type="term" value="F:isomerase activity"/>
    <property type="evidence" value="ECO:0007669"/>
    <property type="project" value="UniProtKB-KW"/>
</dbReference>
<feature type="site" description="Important for catalytic activity" evidence="15">
    <location>
        <position position="484"/>
    </location>
</feature>
<dbReference type="CDD" id="cd05239">
    <property type="entry name" value="GDP_FS_SDR_e"/>
    <property type="match status" value="1"/>
</dbReference>
<feature type="binding site" evidence="15">
    <location>
        <begin position="482"/>
        <end position="485"/>
    </location>
    <ligand>
        <name>NADP(+)</name>
        <dbReference type="ChEBI" id="CHEBI:58349"/>
    </ligand>
</feature>
<dbReference type="KEGG" id="red:roselon_01362"/>
<evidence type="ECO:0000256" key="3">
    <source>
        <dbReference type="ARBA" id="ARBA00004883"/>
    </source>
</evidence>
<accession>W8SMH7</accession>
<evidence type="ECO:0000256" key="7">
    <source>
        <dbReference type="ARBA" id="ARBA00022857"/>
    </source>
</evidence>
<comment type="pathway">
    <text evidence="3 15">Nucleotide-sugar biosynthesis; GDP-L-fucose biosynthesis via de novo pathway; GDP-L-fucose from GDP-alpha-D-mannose: step 2/2.</text>
</comment>
<dbReference type="EC" id="1.1.1.271" evidence="15"/>
<comment type="similarity">
    <text evidence="5 14">Belongs to the NAD(P)-dependent epimerase/dehydratase family. GDP-mannose 4,6-dehydratase subfamily.</text>
</comment>
<feature type="binding site" evidence="15">
    <location>
        <position position="564"/>
    </location>
    <ligand>
        <name>substrate</name>
    </ligand>
</feature>
<feature type="domain" description="NAD(P)-binding" evidence="18">
    <location>
        <begin position="5"/>
        <end position="305"/>
    </location>
</feature>
<dbReference type="Pfam" id="PF01370">
    <property type="entry name" value="Epimerase"/>
    <property type="match status" value="1"/>
</dbReference>
<comment type="catalytic activity">
    <reaction evidence="12 15">
        <text>GDP-beta-L-fucose + NADP(+) = GDP-4-dehydro-alpha-D-rhamnose + NADPH + H(+)</text>
        <dbReference type="Rhea" id="RHEA:18885"/>
        <dbReference type="ChEBI" id="CHEBI:15378"/>
        <dbReference type="ChEBI" id="CHEBI:57273"/>
        <dbReference type="ChEBI" id="CHEBI:57783"/>
        <dbReference type="ChEBI" id="CHEBI:57964"/>
        <dbReference type="ChEBI" id="CHEBI:58349"/>
        <dbReference type="EC" id="1.1.1.271"/>
    </reaction>
</comment>
<feature type="region of interest" description="Disordered" evidence="16">
    <location>
        <begin position="312"/>
        <end position="368"/>
    </location>
</feature>
<evidence type="ECO:0000256" key="4">
    <source>
        <dbReference type="ARBA" id="ARBA00005959"/>
    </source>
</evidence>
<dbReference type="InterPro" id="IPR028614">
    <property type="entry name" value="GDP_fucose/colitose_synth"/>
</dbReference>
<evidence type="ECO:0000313" key="19">
    <source>
        <dbReference type="EMBL" id="AHM03750.1"/>
    </source>
</evidence>
<dbReference type="STRING" id="1294273.roselon_01362"/>
<name>W8SMH7_9RHOB</name>
<evidence type="ECO:0000256" key="8">
    <source>
        <dbReference type="ARBA" id="ARBA00023002"/>
    </source>
</evidence>
<sequence>MKKALITGITGQDGSYLAEFLLEKGYEVHGIKRRASSFNTQRIDHIYQDPHTPDPKIKLHYGDLTDSSNLTRILSQVEPDEVYNLGAQSHVAVSFEAPEYTADVDAMGTMRLLEAIRFLGLEKKTRFYQASTSELYGKVVEIPQTETTPFYPRSPYAVAKLYAYWICVNYREAYGVYACNGILFNHESPRRGETFVTRKITRGMANIAQGLEDCLYMGNIDALRDWGHAKDYVRMQWMMLQQDTPEDFVIATGVQYSVREFITWTARELGIELAFSGEGVDEIATVASVTSDMAPTRQTRRCRHAHRPALFPARRGRNPVGRPEQGQAETGLGSGNHGAGDVRGNGRRRSENRPASRAVERTRVRASRGARGVRRMTKIYIAGHRGMVGGAILRLLQARQAAGEDLRLVTRTHAEVDLTDQAAVRDFMQAEAPDVVILAAAKVGGIMANNTYPADFIYENLMIECNVIHQAFAAGVTRLLQLGSSCIYPRAVPQPMREHALLTGVLEPTNEPYAIAKIAGIKLCESYNRQHGTDYRSVMPTNLYGPGDNFHPENSHVLPALIRRFHEATEEGRDEVVIWGSGIPRREFLHVDDMAEASLFVLDLPHEDYAANTEPMLSHINVGSGTDVSILELAQMVAEVTGFKGRIGTDTSKPDGTMRKLMDVSRLAAMGWTARIGLRDGIEDAYRWFLDHRDTARL</sequence>
<dbReference type="FunFam" id="3.40.50.720:FF:000924">
    <property type="entry name" value="GDP-mannose 4,6 dehydratase"/>
    <property type="match status" value="1"/>
</dbReference>
<dbReference type="AlphaFoldDB" id="W8SMH7"/>
<keyword evidence="9 15" id="KW-0413">Isomerase</keyword>
<dbReference type="GO" id="GO:0070401">
    <property type="term" value="F:NADP+ binding"/>
    <property type="evidence" value="ECO:0007669"/>
    <property type="project" value="UniProtKB-UniRule"/>
</dbReference>
<feature type="binding site" evidence="15">
    <location>
        <begin position="383"/>
        <end position="389"/>
    </location>
    <ligand>
        <name>NADP(+)</name>
        <dbReference type="ChEBI" id="CHEBI:58349"/>
    </ligand>
</feature>
<feature type="binding site" evidence="15">
    <location>
        <begin position="540"/>
        <end position="543"/>
    </location>
    <ligand>
        <name>NADP(+)</name>
        <dbReference type="ChEBI" id="CHEBI:58349"/>
    </ligand>
</feature>
<dbReference type="Gene3D" id="3.40.50.720">
    <property type="entry name" value="NAD(P)-binding Rossmann-like Domain"/>
    <property type="match status" value="2"/>
</dbReference>
<feature type="binding site" evidence="15">
    <location>
        <position position="655"/>
    </location>
    <ligand>
        <name>substrate</name>
    </ligand>
</feature>
<dbReference type="HAMAP" id="MF_00955">
    <property type="entry name" value="GDP_Man_dehydratase"/>
    <property type="match status" value="1"/>
</dbReference>
<dbReference type="HOGENOM" id="CLU_024743_0_0_5"/>
<dbReference type="NCBIfam" id="TIGR01472">
    <property type="entry name" value="gmd"/>
    <property type="match status" value="1"/>
</dbReference>
<dbReference type="eggNOG" id="COG0451">
    <property type="taxonomic scope" value="Bacteria"/>
</dbReference>
<keyword evidence="6" id="KW-0536">Nodulation</keyword>
<dbReference type="Gene3D" id="3.90.25.10">
    <property type="entry name" value="UDP-galactose 4-epimerase, domain 1"/>
    <property type="match status" value="2"/>
</dbReference>
<dbReference type="PATRIC" id="fig|1294273.3.peg.1339"/>
<evidence type="ECO:0000256" key="13">
    <source>
        <dbReference type="ARBA" id="ARBA00059383"/>
    </source>
</evidence>
<dbReference type="InterPro" id="IPR016040">
    <property type="entry name" value="NAD(P)-bd_dom"/>
</dbReference>
<keyword evidence="10 14" id="KW-0456">Lyase</keyword>
<evidence type="ECO:0000256" key="6">
    <source>
        <dbReference type="ARBA" id="ARBA00022458"/>
    </source>
</evidence>
<protein>
    <recommendedName>
        <fullName evidence="14 15">Multifunctional fusion protein</fullName>
    </recommendedName>
    <domain>
        <recommendedName>
            <fullName evidence="14">GDP-mannose 4,6-dehydratase</fullName>
            <ecNumber evidence="14">4.2.1.47</ecNumber>
        </recommendedName>
        <alternativeName>
            <fullName evidence="14">GDP-D-mannose dehydratase</fullName>
        </alternativeName>
    </domain>
    <domain>
        <recommendedName>
            <fullName evidence="15">GDP-L-fucose synthase</fullName>
            <ecNumber evidence="15">1.1.1.271</ecNumber>
        </recommendedName>
        <alternativeName>
            <fullName evidence="15">GDP-4-keto-6-deoxy-D-mannose-3,5-epimerase-4-reductase</fullName>
        </alternativeName>
    </domain>
</protein>
<dbReference type="EMBL" id="CP004372">
    <property type="protein sequence ID" value="AHM03750.1"/>
    <property type="molecule type" value="Genomic_DNA"/>
</dbReference>
<comment type="catalytic activity">
    <reaction evidence="1 14">
        <text>GDP-alpha-D-mannose = GDP-4-dehydro-alpha-D-rhamnose + H2O</text>
        <dbReference type="Rhea" id="RHEA:23820"/>
        <dbReference type="ChEBI" id="CHEBI:15377"/>
        <dbReference type="ChEBI" id="CHEBI:57527"/>
        <dbReference type="ChEBI" id="CHEBI:57964"/>
        <dbReference type="EC" id="4.2.1.47"/>
    </reaction>
</comment>
<evidence type="ECO:0000259" key="17">
    <source>
        <dbReference type="Pfam" id="PF01370"/>
    </source>
</evidence>
<feature type="binding site" evidence="15">
    <location>
        <position position="517"/>
    </location>
    <ligand>
        <name>NADP(+)</name>
        <dbReference type="ChEBI" id="CHEBI:58349"/>
    </ligand>
</feature>
<evidence type="ECO:0000256" key="16">
    <source>
        <dbReference type="SAM" id="MobiDB-lite"/>
    </source>
</evidence>
<feature type="site" description="Important for catalytic activity" evidence="15">
    <location>
        <position position="486"/>
    </location>
</feature>
<evidence type="ECO:0000256" key="2">
    <source>
        <dbReference type="ARBA" id="ARBA00001937"/>
    </source>
</evidence>
<comment type="cofactor">
    <cofactor evidence="2 14">
        <name>NADP(+)</name>
        <dbReference type="ChEBI" id="CHEBI:58349"/>
    </cofactor>
</comment>
<evidence type="ECO:0000256" key="1">
    <source>
        <dbReference type="ARBA" id="ARBA00000188"/>
    </source>
</evidence>
<dbReference type="InterPro" id="IPR001509">
    <property type="entry name" value="Epimerase_deHydtase"/>
</dbReference>
<dbReference type="GO" id="GO:0042351">
    <property type="term" value="P:'de novo' GDP-L-fucose biosynthetic process"/>
    <property type="evidence" value="ECO:0007669"/>
    <property type="project" value="UniProtKB-UniRule"/>
</dbReference>
<dbReference type="PANTHER" id="PTHR43715">
    <property type="entry name" value="GDP-MANNOSE 4,6-DEHYDRATASE"/>
    <property type="match status" value="1"/>
</dbReference>
<dbReference type="FunFam" id="3.40.50.720:FF:000101">
    <property type="entry name" value="GDP-L-fucose synthase"/>
    <property type="match status" value="1"/>
</dbReference>
<reference evidence="19 20" key="1">
    <citation type="submission" date="2013-03" db="EMBL/GenBank/DDBJ databases">
        <authorList>
            <person name="Fiebig A."/>
            <person name="Goeker M."/>
            <person name="Klenk H.-P.P."/>
        </authorList>
    </citation>
    <scope>NUCLEOTIDE SEQUENCE [LARGE SCALE GENOMIC DNA]</scope>
    <source>
        <strain evidence="20">DSM 19469</strain>
    </source>
</reference>
<keyword evidence="8 15" id="KW-0560">Oxidoreductase</keyword>
<keyword evidence="7 14" id="KW-0521">NADP</keyword>
<organism evidence="19 20">
    <name type="scientific">Roseicyclus elongatus DSM 19469</name>
    <dbReference type="NCBI Taxonomy" id="1294273"/>
    <lineage>
        <taxon>Bacteria</taxon>
        <taxon>Pseudomonadati</taxon>
        <taxon>Pseudomonadota</taxon>
        <taxon>Alphaproteobacteria</taxon>
        <taxon>Rhodobacterales</taxon>
        <taxon>Roseobacteraceae</taxon>
        <taxon>Roseicyclus</taxon>
    </lineage>
</organism>
<dbReference type="PANTHER" id="PTHR43715:SF1">
    <property type="entry name" value="GDP-MANNOSE 4,6 DEHYDRATASE"/>
    <property type="match status" value="1"/>
</dbReference>
<feature type="active site" description="Proton donor/acceptor" evidence="15">
    <location>
        <position position="513"/>
    </location>
</feature>
<evidence type="ECO:0000256" key="10">
    <source>
        <dbReference type="ARBA" id="ARBA00023239"/>
    </source>
</evidence>
<dbReference type="Pfam" id="PF16363">
    <property type="entry name" value="GDP_Man_Dehyd"/>
    <property type="match status" value="1"/>
</dbReference>
<proteinExistence type="inferred from homology"/>
<comment type="caution">
    <text evidence="14">Lacks conserved residue(s) required for the propagation of feature annotation.</text>
</comment>
<comment type="similarity">
    <text evidence="4 15">Belongs to the NAD(P)-dependent epimerase/dehydratase family. Fucose synthase subfamily.</text>
</comment>
<gene>
    <name evidence="14" type="primary">gmd</name>
    <name evidence="15" type="synonym">fcl</name>
    <name evidence="19" type="ORF">roselon_01362</name>
</gene>
<feature type="compositionally biased region" description="Gly residues" evidence="16">
    <location>
        <begin position="332"/>
        <end position="343"/>
    </location>
</feature>
<evidence type="ECO:0000256" key="5">
    <source>
        <dbReference type="ARBA" id="ARBA00009263"/>
    </source>
</evidence>
<evidence type="ECO:0000313" key="20">
    <source>
        <dbReference type="Proteomes" id="UP000019593"/>
    </source>
</evidence>
<dbReference type="InterPro" id="IPR036291">
    <property type="entry name" value="NAD(P)-bd_dom_sf"/>
</dbReference>
<keyword evidence="20" id="KW-1185">Reference proteome</keyword>
<evidence type="ECO:0000256" key="14">
    <source>
        <dbReference type="HAMAP-Rule" id="MF_00955"/>
    </source>
</evidence>
<dbReference type="eggNOG" id="COG1089">
    <property type="taxonomic scope" value="Bacteria"/>
</dbReference>
<evidence type="ECO:0000256" key="12">
    <source>
        <dbReference type="ARBA" id="ARBA00051935"/>
    </source>
</evidence>
<comment type="function">
    <text evidence="13 14">Catalyzes the conversion of GDP-D-mannose to GDP-4-dehydro-6-deoxy-D-mannose.</text>
</comment>